<dbReference type="GO" id="GO:0005615">
    <property type="term" value="C:extracellular space"/>
    <property type="evidence" value="ECO:0007669"/>
    <property type="project" value="TreeGrafter"/>
</dbReference>
<dbReference type="GO" id="GO:0005549">
    <property type="term" value="F:odorant binding"/>
    <property type="evidence" value="ECO:0007669"/>
    <property type="project" value="InterPro"/>
</dbReference>
<dbReference type="PANTHER" id="PTHR11857:SF4">
    <property type="entry name" value="GENERAL ODORANT-BINDING PROTEIN 69A"/>
    <property type="match status" value="1"/>
</dbReference>
<feature type="chain" id="PRO_5017608601" evidence="2">
    <location>
        <begin position="21"/>
        <end position="134"/>
    </location>
</feature>
<dbReference type="InterPro" id="IPR006170">
    <property type="entry name" value="PBP/GOBP"/>
</dbReference>
<dbReference type="VEuPathDB" id="VectorBase:GBRI045723"/>
<dbReference type="GO" id="GO:0007608">
    <property type="term" value="P:sensory perception of smell"/>
    <property type="evidence" value="ECO:0007669"/>
    <property type="project" value="TreeGrafter"/>
</dbReference>
<dbReference type="PANTHER" id="PTHR11857">
    <property type="entry name" value="ODORANT BINDING PROTEIN-RELATED"/>
    <property type="match status" value="1"/>
</dbReference>
<dbReference type="SUPFAM" id="SSF47565">
    <property type="entry name" value="Insect pheromone/odorant-binding proteins"/>
    <property type="match status" value="1"/>
</dbReference>
<protein>
    <submittedName>
        <fullName evidence="3">Uncharacterized protein</fullName>
    </submittedName>
</protein>
<evidence type="ECO:0000313" key="4">
    <source>
        <dbReference type="Proteomes" id="UP000091820"/>
    </source>
</evidence>
<evidence type="ECO:0000313" key="3">
    <source>
        <dbReference type="EnsemblMetazoa" id="GBRI045723-PA"/>
    </source>
</evidence>
<accession>A0A3F2Z3F9</accession>
<dbReference type="SMART" id="SM00708">
    <property type="entry name" value="PhBP"/>
    <property type="match status" value="1"/>
</dbReference>
<organism evidence="3 4">
    <name type="scientific">Glossina brevipalpis</name>
    <dbReference type="NCBI Taxonomy" id="37001"/>
    <lineage>
        <taxon>Eukaryota</taxon>
        <taxon>Metazoa</taxon>
        <taxon>Ecdysozoa</taxon>
        <taxon>Arthropoda</taxon>
        <taxon>Hexapoda</taxon>
        <taxon>Insecta</taxon>
        <taxon>Pterygota</taxon>
        <taxon>Neoptera</taxon>
        <taxon>Endopterygota</taxon>
        <taxon>Diptera</taxon>
        <taxon>Brachycera</taxon>
        <taxon>Muscomorpha</taxon>
        <taxon>Hippoboscoidea</taxon>
        <taxon>Glossinidae</taxon>
        <taxon>Glossina</taxon>
    </lineage>
</organism>
<keyword evidence="4" id="KW-1185">Reference proteome</keyword>
<name>A0A3F2Z3F9_9MUSC</name>
<dbReference type="Proteomes" id="UP000091820">
    <property type="component" value="Unassembled WGS sequence"/>
</dbReference>
<dbReference type="AlphaFoldDB" id="A0A3F2Z3F9"/>
<keyword evidence="1 2" id="KW-0732">Signal</keyword>
<evidence type="ECO:0000256" key="2">
    <source>
        <dbReference type="SAM" id="SignalP"/>
    </source>
</evidence>
<feature type="signal peptide" evidence="2">
    <location>
        <begin position="1"/>
        <end position="20"/>
    </location>
</feature>
<proteinExistence type="predicted"/>
<reference evidence="3" key="2">
    <citation type="submission" date="2020-05" db="UniProtKB">
        <authorList>
            <consortium name="EnsemblMetazoa"/>
        </authorList>
    </citation>
    <scope>IDENTIFICATION</scope>
    <source>
        <strain evidence="3">IAEA</strain>
    </source>
</reference>
<dbReference type="EnsemblMetazoa" id="GBRI045723-RA">
    <property type="protein sequence ID" value="GBRI045723-PA"/>
    <property type="gene ID" value="GBRI045723"/>
</dbReference>
<sequence length="134" mass="15342">MTTIFKGIFLLLSSLLLIAAQNPQVDKKLKKQALRLHDYCVKKVDSNTEYLLDALFNKTEHTDAFKCYLHCIYDTFGLVSNNNEINALNMLPMVPPEYHDMVVDLHSACDTQPGKDACDIVYATAQCYYRFDPR</sequence>
<dbReference type="CDD" id="cd23992">
    <property type="entry name" value="PBP_GOBP"/>
    <property type="match status" value="1"/>
</dbReference>
<reference evidence="4" key="1">
    <citation type="submission" date="2014-03" db="EMBL/GenBank/DDBJ databases">
        <authorList>
            <person name="Aksoy S."/>
            <person name="Warren W."/>
            <person name="Wilson R.K."/>
        </authorList>
    </citation>
    <scope>NUCLEOTIDE SEQUENCE [LARGE SCALE GENOMIC DNA]</scope>
    <source>
        <strain evidence="4">IAEA</strain>
    </source>
</reference>
<dbReference type="Gene3D" id="1.10.238.20">
    <property type="entry name" value="Pheromone/general odorant binding protein domain"/>
    <property type="match status" value="1"/>
</dbReference>
<dbReference type="InterPro" id="IPR036728">
    <property type="entry name" value="PBP_GOBP_sf"/>
</dbReference>
<evidence type="ECO:0000256" key="1">
    <source>
        <dbReference type="ARBA" id="ARBA00022729"/>
    </source>
</evidence>
<dbReference type="Pfam" id="PF01395">
    <property type="entry name" value="PBP_GOBP"/>
    <property type="match status" value="1"/>
</dbReference>